<evidence type="ECO:0000313" key="4">
    <source>
        <dbReference type="Proteomes" id="UP001321760"/>
    </source>
</evidence>
<accession>A0AAV9GDT5</accession>
<reference evidence="3" key="1">
    <citation type="journal article" date="2023" name="Mol. Phylogenet. Evol.">
        <title>Genome-scale phylogeny and comparative genomics of the fungal order Sordariales.</title>
        <authorList>
            <person name="Hensen N."/>
            <person name="Bonometti L."/>
            <person name="Westerberg I."/>
            <person name="Brannstrom I.O."/>
            <person name="Guillou S."/>
            <person name="Cros-Aarteil S."/>
            <person name="Calhoun S."/>
            <person name="Haridas S."/>
            <person name="Kuo A."/>
            <person name="Mondo S."/>
            <person name="Pangilinan J."/>
            <person name="Riley R."/>
            <person name="LaButti K."/>
            <person name="Andreopoulos B."/>
            <person name="Lipzen A."/>
            <person name="Chen C."/>
            <person name="Yan M."/>
            <person name="Daum C."/>
            <person name="Ng V."/>
            <person name="Clum A."/>
            <person name="Steindorff A."/>
            <person name="Ohm R.A."/>
            <person name="Martin F."/>
            <person name="Silar P."/>
            <person name="Natvig D.O."/>
            <person name="Lalanne C."/>
            <person name="Gautier V."/>
            <person name="Ament-Velasquez S.L."/>
            <person name="Kruys A."/>
            <person name="Hutchinson M.I."/>
            <person name="Powell A.J."/>
            <person name="Barry K."/>
            <person name="Miller A.N."/>
            <person name="Grigoriev I.V."/>
            <person name="Debuchy R."/>
            <person name="Gladieux P."/>
            <person name="Hiltunen Thoren M."/>
            <person name="Johannesson H."/>
        </authorList>
    </citation>
    <scope>NUCLEOTIDE SEQUENCE</scope>
    <source>
        <strain evidence="3">PSN243</strain>
    </source>
</reference>
<dbReference type="SUPFAM" id="SSF53474">
    <property type="entry name" value="alpha/beta-Hydrolases"/>
    <property type="match status" value="1"/>
</dbReference>
<dbReference type="InterPro" id="IPR000801">
    <property type="entry name" value="Esterase-like"/>
</dbReference>
<dbReference type="Pfam" id="PF00756">
    <property type="entry name" value="Esterase"/>
    <property type="match status" value="1"/>
</dbReference>
<organism evidence="3 4">
    <name type="scientific">Podospora aff. communis PSN243</name>
    <dbReference type="NCBI Taxonomy" id="3040156"/>
    <lineage>
        <taxon>Eukaryota</taxon>
        <taxon>Fungi</taxon>
        <taxon>Dikarya</taxon>
        <taxon>Ascomycota</taxon>
        <taxon>Pezizomycotina</taxon>
        <taxon>Sordariomycetes</taxon>
        <taxon>Sordariomycetidae</taxon>
        <taxon>Sordariales</taxon>
        <taxon>Podosporaceae</taxon>
        <taxon>Podospora</taxon>
    </lineage>
</organism>
<dbReference type="AlphaFoldDB" id="A0AAV9GDT5"/>
<comment type="similarity">
    <text evidence="1">Belongs to the esterase D family.</text>
</comment>
<keyword evidence="2 3" id="KW-0378">Hydrolase</keyword>
<evidence type="ECO:0000313" key="3">
    <source>
        <dbReference type="EMBL" id="KAK4445296.1"/>
    </source>
</evidence>
<sequence>MASLGNWTFTAFPPFPATIIPNFAFWNATDASKNLTYQIGVSWPFEWESTDVTNKTALTMYITDGNAYGLTAAEHVKRRKPVDTQQPDTIVVTIGYPLTNNVYGLSRRFVDLRPPLPLPPGPGPDGNPNPPPAGADDFIAFIDGALRPWVQRTVFPSVKFTRDALYGHSFGGVFAVWALIAHPGLFDTYLIATPTVIWNNKSLIHEVTKRWGVAGSADLGFDSVCVKNGTDGKHRDKKPPAVFLTYGSEEQFPTRRRTETQAEWEERRMLWQSFAQTEATWDLFYRIQDAGPERRRDVTLKEYVGQDHAGVAASTIADGVGYFADW</sequence>
<evidence type="ECO:0000256" key="1">
    <source>
        <dbReference type="ARBA" id="ARBA00005622"/>
    </source>
</evidence>
<comment type="caution">
    <text evidence="3">The sequence shown here is derived from an EMBL/GenBank/DDBJ whole genome shotgun (WGS) entry which is preliminary data.</text>
</comment>
<dbReference type="PANTHER" id="PTHR40841">
    <property type="entry name" value="SIDEROPHORE TRIACETYLFUSARININE C ESTERASE"/>
    <property type="match status" value="1"/>
</dbReference>
<dbReference type="GO" id="GO:0016788">
    <property type="term" value="F:hydrolase activity, acting on ester bonds"/>
    <property type="evidence" value="ECO:0007669"/>
    <property type="project" value="TreeGrafter"/>
</dbReference>
<proteinExistence type="inferred from homology"/>
<dbReference type="Gene3D" id="3.40.50.1820">
    <property type="entry name" value="alpha/beta hydrolase"/>
    <property type="match status" value="1"/>
</dbReference>
<keyword evidence="4" id="KW-1185">Reference proteome</keyword>
<dbReference type="InterPro" id="IPR029058">
    <property type="entry name" value="AB_hydrolase_fold"/>
</dbReference>
<evidence type="ECO:0000256" key="2">
    <source>
        <dbReference type="ARBA" id="ARBA00022801"/>
    </source>
</evidence>
<dbReference type="Proteomes" id="UP001321760">
    <property type="component" value="Unassembled WGS sequence"/>
</dbReference>
<dbReference type="InterPro" id="IPR052558">
    <property type="entry name" value="Siderophore_Hydrolase_D"/>
</dbReference>
<dbReference type="PANTHER" id="PTHR40841:SF2">
    <property type="entry name" value="SIDEROPHORE-DEGRADING ESTERASE (EUROFUNG)"/>
    <property type="match status" value="1"/>
</dbReference>
<name>A0AAV9GDT5_9PEZI</name>
<gene>
    <name evidence="3" type="ORF">QBC34DRAFT_497593</name>
</gene>
<protein>
    <submittedName>
        <fullName evidence="3">Alpha/Beta hydrolase protein</fullName>
    </submittedName>
</protein>
<dbReference type="EMBL" id="MU865966">
    <property type="protein sequence ID" value="KAK4445296.1"/>
    <property type="molecule type" value="Genomic_DNA"/>
</dbReference>
<reference evidence="3" key="2">
    <citation type="submission" date="2023-05" db="EMBL/GenBank/DDBJ databases">
        <authorList>
            <consortium name="Lawrence Berkeley National Laboratory"/>
            <person name="Steindorff A."/>
            <person name="Hensen N."/>
            <person name="Bonometti L."/>
            <person name="Westerberg I."/>
            <person name="Brannstrom I.O."/>
            <person name="Guillou S."/>
            <person name="Cros-Aarteil S."/>
            <person name="Calhoun S."/>
            <person name="Haridas S."/>
            <person name="Kuo A."/>
            <person name="Mondo S."/>
            <person name="Pangilinan J."/>
            <person name="Riley R."/>
            <person name="Labutti K."/>
            <person name="Andreopoulos B."/>
            <person name="Lipzen A."/>
            <person name="Chen C."/>
            <person name="Yanf M."/>
            <person name="Daum C."/>
            <person name="Ng V."/>
            <person name="Clum A."/>
            <person name="Ohm R."/>
            <person name="Martin F."/>
            <person name="Silar P."/>
            <person name="Natvig D."/>
            <person name="Lalanne C."/>
            <person name="Gautier V."/>
            <person name="Ament-Velasquez S.L."/>
            <person name="Kruys A."/>
            <person name="Hutchinson M.I."/>
            <person name="Powell A.J."/>
            <person name="Barry K."/>
            <person name="Miller A.N."/>
            <person name="Grigoriev I.V."/>
            <person name="Debuchy R."/>
            <person name="Gladieux P."/>
            <person name="Thoren M.H."/>
            <person name="Johannesson H."/>
        </authorList>
    </citation>
    <scope>NUCLEOTIDE SEQUENCE</scope>
    <source>
        <strain evidence="3">PSN243</strain>
    </source>
</reference>